<protein>
    <recommendedName>
        <fullName evidence="8">Type II secretion system protein GspF domain-containing protein</fullName>
    </recommendedName>
</protein>
<evidence type="ECO:0000256" key="2">
    <source>
        <dbReference type="ARBA" id="ARBA00022475"/>
    </source>
</evidence>
<dbReference type="InterPro" id="IPR018076">
    <property type="entry name" value="T2SS_GspF_dom"/>
</dbReference>
<evidence type="ECO:0000259" key="8">
    <source>
        <dbReference type="Pfam" id="PF00482"/>
    </source>
</evidence>
<keyword evidence="2" id="KW-1003">Cell membrane</keyword>
<keyword evidence="4 7" id="KW-1133">Transmembrane helix</keyword>
<evidence type="ECO:0000256" key="1">
    <source>
        <dbReference type="ARBA" id="ARBA00004651"/>
    </source>
</evidence>
<reference evidence="9 10" key="1">
    <citation type="journal article" date="2020" name="Biotechnol. Biofuels">
        <title>New insights from the biogas microbiome by comprehensive genome-resolved metagenomics of nearly 1600 species originating from multiple anaerobic digesters.</title>
        <authorList>
            <person name="Campanaro S."/>
            <person name="Treu L."/>
            <person name="Rodriguez-R L.M."/>
            <person name="Kovalovszki A."/>
            <person name="Ziels R.M."/>
            <person name="Maus I."/>
            <person name="Zhu X."/>
            <person name="Kougias P.G."/>
            <person name="Basile A."/>
            <person name="Luo G."/>
            <person name="Schluter A."/>
            <person name="Konstantinidis K.T."/>
            <person name="Angelidaki I."/>
        </authorList>
    </citation>
    <scope>NUCLEOTIDE SEQUENCE [LARGE SCALE GENOMIC DNA]</scope>
    <source>
        <strain evidence="9">AS06rmzACSIP_235</strain>
    </source>
</reference>
<keyword evidence="3 7" id="KW-0812">Transmembrane</keyword>
<dbReference type="Pfam" id="PF00482">
    <property type="entry name" value="T2SSF"/>
    <property type="match status" value="1"/>
</dbReference>
<gene>
    <name evidence="9" type="ORF">GX570_01750</name>
</gene>
<comment type="caution">
    <text evidence="9">The sequence shown here is derived from an EMBL/GenBank/DDBJ whole genome shotgun (WGS) entry which is preliminary data.</text>
</comment>
<dbReference type="GO" id="GO:0005886">
    <property type="term" value="C:plasma membrane"/>
    <property type="evidence" value="ECO:0007669"/>
    <property type="project" value="UniProtKB-SubCell"/>
</dbReference>
<organism evidence="9 10">
    <name type="scientific">Corynebacterium marinum</name>
    <dbReference type="NCBI Taxonomy" id="349751"/>
    <lineage>
        <taxon>Bacteria</taxon>
        <taxon>Bacillati</taxon>
        <taxon>Actinomycetota</taxon>
        <taxon>Actinomycetes</taxon>
        <taxon>Mycobacteriales</taxon>
        <taxon>Corynebacteriaceae</taxon>
        <taxon>Corynebacterium</taxon>
    </lineage>
</organism>
<sequence length="188" mass="19015">MTLVLLALVLLLPEPRAADRLRVRGPKTPRDGPRAGPRAGADPDRLALAADIDLYAACLRAGLTPAAAAVALVEAGSDPVTGEAWRAVSALLAIGVPAERAWAEVADLPGLGDLAGLARMSGRSGSAMSEACGRISAGLRADAADRATARAERAGVLIALPLTACFLPAFLVLGLAPVVISLGTELLS</sequence>
<dbReference type="EMBL" id="JAAYYP010000051">
    <property type="protein sequence ID" value="NLF90063.1"/>
    <property type="molecule type" value="Genomic_DNA"/>
</dbReference>
<dbReference type="PANTHER" id="PTHR35007">
    <property type="entry name" value="INTEGRAL MEMBRANE PROTEIN-RELATED"/>
    <property type="match status" value="1"/>
</dbReference>
<evidence type="ECO:0000313" key="10">
    <source>
        <dbReference type="Proteomes" id="UP000523614"/>
    </source>
</evidence>
<accession>A0A847H8M1</accession>
<comment type="subcellular location">
    <subcellularLocation>
        <location evidence="1">Cell membrane</location>
        <topology evidence="1">Multi-pass membrane protein</topology>
    </subcellularLocation>
</comment>
<dbReference type="Proteomes" id="UP000523614">
    <property type="component" value="Unassembled WGS sequence"/>
</dbReference>
<keyword evidence="5 7" id="KW-0472">Membrane</keyword>
<name>A0A847H8M1_9CORY</name>
<evidence type="ECO:0000256" key="3">
    <source>
        <dbReference type="ARBA" id="ARBA00022692"/>
    </source>
</evidence>
<dbReference type="PANTHER" id="PTHR35007:SF3">
    <property type="entry name" value="POSSIBLE CONSERVED ALANINE RICH MEMBRANE PROTEIN"/>
    <property type="match status" value="1"/>
</dbReference>
<evidence type="ECO:0000256" key="5">
    <source>
        <dbReference type="ARBA" id="ARBA00023136"/>
    </source>
</evidence>
<feature type="compositionally biased region" description="Basic and acidic residues" evidence="6">
    <location>
        <begin position="21"/>
        <end position="33"/>
    </location>
</feature>
<feature type="domain" description="Type II secretion system protein GspF" evidence="8">
    <location>
        <begin position="53"/>
        <end position="175"/>
    </location>
</feature>
<feature type="region of interest" description="Disordered" evidence="6">
    <location>
        <begin position="21"/>
        <end position="42"/>
    </location>
</feature>
<dbReference type="AlphaFoldDB" id="A0A847H8M1"/>
<feature type="transmembrane region" description="Helical" evidence="7">
    <location>
        <begin position="156"/>
        <end position="182"/>
    </location>
</feature>
<evidence type="ECO:0000256" key="7">
    <source>
        <dbReference type="SAM" id="Phobius"/>
    </source>
</evidence>
<evidence type="ECO:0000313" key="9">
    <source>
        <dbReference type="EMBL" id="NLF90063.1"/>
    </source>
</evidence>
<evidence type="ECO:0000256" key="4">
    <source>
        <dbReference type="ARBA" id="ARBA00022989"/>
    </source>
</evidence>
<evidence type="ECO:0000256" key="6">
    <source>
        <dbReference type="SAM" id="MobiDB-lite"/>
    </source>
</evidence>
<proteinExistence type="predicted"/>